<feature type="compositionally biased region" description="Basic and acidic residues" evidence="2">
    <location>
        <begin position="216"/>
        <end position="240"/>
    </location>
</feature>
<comment type="caution">
    <text evidence="3">The sequence shown here is derived from an EMBL/GenBank/DDBJ whole genome shotgun (WGS) entry which is preliminary data.</text>
</comment>
<gene>
    <name evidence="3" type="ORF">BPOR_0069g00110</name>
</gene>
<dbReference type="AlphaFoldDB" id="A0A4Z1L0Q9"/>
<feature type="region of interest" description="Disordered" evidence="2">
    <location>
        <begin position="207"/>
        <end position="240"/>
    </location>
</feature>
<organism evidence="3 4">
    <name type="scientific">Botrytis porri</name>
    <dbReference type="NCBI Taxonomy" id="87229"/>
    <lineage>
        <taxon>Eukaryota</taxon>
        <taxon>Fungi</taxon>
        <taxon>Dikarya</taxon>
        <taxon>Ascomycota</taxon>
        <taxon>Pezizomycotina</taxon>
        <taxon>Leotiomycetes</taxon>
        <taxon>Helotiales</taxon>
        <taxon>Sclerotiniaceae</taxon>
        <taxon>Botrytis</taxon>
    </lineage>
</organism>
<evidence type="ECO:0000256" key="2">
    <source>
        <dbReference type="SAM" id="MobiDB-lite"/>
    </source>
</evidence>
<protein>
    <submittedName>
        <fullName evidence="3">Uncharacterized protein</fullName>
    </submittedName>
</protein>
<evidence type="ECO:0000256" key="1">
    <source>
        <dbReference type="SAM" id="Coils"/>
    </source>
</evidence>
<keyword evidence="4" id="KW-1185">Reference proteome</keyword>
<name>A0A4Z1L0Q9_9HELO</name>
<keyword evidence="1" id="KW-0175">Coiled coil</keyword>
<accession>A0A4Z1L0Q9</accession>
<feature type="coiled-coil region" evidence="1">
    <location>
        <begin position="78"/>
        <end position="130"/>
    </location>
</feature>
<dbReference type="Proteomes" id="UP000297280">
    <property type="component" value="Unassembled WGS sequence"/>
</dbReference>
<evidence type="ECO:0000313" key="3">
    <source>
        <dbReference type="EMBL" id="TGO90320.1"/>
    </source>
</evidence>
<evidence type="ECO:0000313" key="4">
    <source>
        <dbReference type="Proteomes" id="UP000297280"/>
    </source>
</evidence>
<reference evidence="3 4" key="1">
    <citation type="submission" date="2017-12" db="EMBL/GenBank/DDBJ databases">
        <title>Comparative genomics of Botrytis spp.</title>
        <authorList>
            <person name="Valero-Jimenez C.A."/>
            <person name="Tapia P."/>
            <person name="Veloso J."/>
            <person name="Silva-Moreno E."/>
            <person name="Staats M."/>
            <person name="Valdes J.H."/>
            <person name="Van Kan J.A.L."/>
        </authorList>
    </citation>
    <scope>NUCLEOTIDE SEQUENCE [LARGE SCALE GENOMIC DNA]</scope>
    <source>
        <strain evidence="3 4">MUCL3349</strain>
    </source>
</reference>
<sequence length="240" mass="28222">MRGTNALDDDSIYSKLPSEIADLRRKAKAADFKAMVLERIKLFKIVDSQGTDVSQSDRVAASKLLGLDGNAPEEGKTKTDVLKKKMTLEREIAELMKRKAEFANQFRILNEKLEERLEEVARKEEFIDGKIKKWTQKNFTAHITERSQREKGALQEAESAALFRREEEMHEREAEMHRREAQMLRREEEMHEREAEMLRREMQVIEEEQSSLRVQRSREAVLRSEAEEKEKKENDSERDL</sequence>
<dbReference type="EMBL" id="PQXO01000069">
    <property type="protein sequence ID" value="TGO90320.1"/>
    <property type="molecule type" value="Genomic_DNA"/>
</dbReference>
<proteinExistence type="predicted"/>